<evidence type="ECO:0000256" key="1">
    <source>
        <dbReference type="ARBA" id="ARBA00004141"/>
    </source>
</evidence>
<dbReference type="GO" id="GO:0005794">
    <property type="term" value="C:Golgi apparatus"/>
    <property type="evidence" value="ECO:0007669"/>
    <property type="project" value="TreeGrafter"/>
</dbReference>
<reference evidence="8" key="1">
    <citation type="submission" date="2021-01" db="EMBL/GenBank/DDBJ databases">
        <authorList>
            <person name="Corre E."/>
            <person name="Pelletier E."/>
            <person name="Niang G."/>
            <person name="Scheremetjew M."/>
            <person name="Finn R."/>
            <person name="Kale V."/>
            <person name="Holt S."/>
            <person name="Cochrane G."/>
            <person name="Meng A."/>
            <person name="Brown T."/>
            <person name="Cohen L."/>
        </authorList>
    </citation>
    <scope>NUCLEOTIDE SEQUENCE</scope>
    <source>
        <strain evidence="8">CCMP622</strain>
    </source>
</reference>
<dbReference type="PANTHER" id="PTHR10926:SF0">
    <property type="entry name" value="CDC50, ISOFORM A"/>
    <property type="match status" value="1"/>
</dbReference>
<dbReference type="PANTHER" id="PTHR10926">
    <property type="entry name" value="CELL CYCLE CONTROL PROTEIN 50"/>
    <property type="match status" value="1"/>
</dbReference>
<name>A0A7S2TZW9_9EUKA</name>
<evidence type="ECO:0000256" key="2">
    <source>
        <dbReference type="ARBA" id="ARBA00009457"/>
    </source>
</evidence>
<keyword evidence="5 6" id="KW-0472">Membrane</keyword>
<keyword evidence="3 7" id="KW-0812">Transmembrane</keyword>
<dbReference type="AlphaFoldDB" id="A0A7S2TZW9"/>
<gene>
    <name evidence="8" type="ORF">LSP00402_LOCUS18911</name>
</gene>
<dbReference type="EMBL" id="HBHP01030712">
    <property type="protein sequence ID" value="CAD9774915.1"/>
    <property type="molecule type" value="Transcribed_RNA"/>
</dbReference>
<dbReference type="InterPro" id="IPR005045">
    <property type="entry name" value="CDC50/LEM3_fam"/>
</dbReference>
<dbReference type="Pfam" id="PF03381">
    <property type="entry name" value="CDC50"/>
    <property type="match status" value="1"/>
</dbReference>
<evidence type="ECO:0000256" key="3">
    <source>
        <dbReference type="ARBA" id="ARBA00022692"/>
    </source>
</evidence>
<evidence type="ECO:0000313" key="8">
    <source>
        <dbReference type="EMBL" id="CAD9774915.1"/>
    </source>
</evidence>
<evidence type="ECO:0000256" key="7">
    <source>
        <dbReference type="SAM" id="Phobius"/>
    </source>
</evidence>
<evidence type="ECO:0000256" key="5">
    <source>
        <dbReference type="ARBA" id="ARBA00023136"/>
    </source>
</evidence>
<comment type="subcellular location">
    <subcellularLocation>
        <location evidence="1">Membrane</location>
        <topology evidence="1">Multi-pass membrane protein</topology>
    </subcellularLocation>
</comment>
<proteinExistence type="inferred from homology"/>
<protein>
    <recommendedName>
        <fullName evidence="9">ALA-interacting subunit</fullName>
    </recommendedName>
</protein>
<feature type="transmembrane region" description="Helical" evidence="7">
    <location>
        <begin position="35"/>
        <end position="55"/>
    </location>
</feature>
<dbReference type="GO" id="GO:0005886">
    <property type="term" value="C:plasma membrane"/>
    <property type="evidence" value="ECO:0007669"/>
    <property type="project" value="TreeGrafter"/>
</dbReference>
<accession>A0A7S2TZW9</accession>
<sequence>MEDPENNVPRLPHDKKWKQQQLPAWQPIATPRSTVITLLLTGSLLVIIGSVLVSSNNQITQIVERYDNRCDLGATRCNISMNINEEMENSDNPLHFSYGLTNYYQNFRRYVKSRSDWQLADVEGTLETCEPLENYDNGTTGRRTLYPCGLVANSYFNDTFRAFYCPPNSDTCELLTGNDWKSTDIAWQSDVDTKFRSRPLASDETNVGPQGFALPPVDNENFIVWMRAAGLPTFRKLYSTVDRSFQKGGTVLVEITNNYPVSSFDGTKSIILEEVNWMYGKNSFLGILYLLWGCICLISAAAFAVYQHVNPRKFGDPELIPATAREVATT</sequence>
<organism evidence="8">
    <name type="scientific">Lotharella oceanica</name>
    <dbReference type="NCBI Taxonomy" id="641309"/>
    <lineage>
        <taxon>Eukaryota</taxon>
        <taxon>Sar</taxon>
        <taxon>Rhizaria</taxon>
        <taxon>Cercozoa</taxon>
        <taxon>Chlorarachniophyceae</taxon>
        <taxon>Lotharella</taxon>
    </lineage>
</organism>
<evidence type="ECO:0008006" key="9">
    <source>
        <dbReference type="Google" id="ProtNLM"/>
    </source>
</evidence>
<feature type="transmembrane region" description="Helical" evidence="7">
    <location>
        <begin position="287"/>
        <end position="306"/>
    </location>
</feature>
<dbReference type="GO" id="GO:0005783">
    <property type="term" value="C:endoplasmic reticulum"/>
    <property type="evidence" value="ECO:0007669"/>
    <property type="project" value="TreeGrafter"/>
</dbReference>
<keyword evidence="4 7" id="KW-1133">Transmembrane helix</keyword>
<dbReference type="PIRSF" id="PIRSF015840">
    <property type="entry name" value="DUF284_TM_euk"/>
    <property type="match status" value="1"/>
</dbReference>
<evidence type="ECO:0000256" key="6">
    <source>
        <dbReference type="PIRNR" id="PIRNR015840"/>
    </source>
</evidence>
<evidence type="ECO:0000256" key="4">
    <source>
        <dbReference type="ARBA" id="ARBA00022989"/>
    </source>
</evidence>
<comment type="similarity">
    <text evidence="2 6">Belongs to the CDC50/LEM3 family.</text>
</comment>